<dbReference type="InterPro" id="IPR036388">
    <property type="entry name" value="WH-like_DNA-bd_sf"/>
</dbReference>
<comment type="caution">
    <text evidence="5">The sequence shown here is derived from an EMBL/GenBank/DDBJ whole genome shotgun (WGS) entry which is preliminary data.</text>
</comment>
<accession>A0AAE3D031</accession>
<keyword evidence="3" id="KW-0804">Transcription</keyword>
<proteinExistence type="predicted"/>
<gene>
    <name evidence="5" type="ORF">K1W69_04055</name>
</gene>
<dbReference type="Pfam" id="PF01047">
    <property type="entry name" value="MarR"/>
    <property type="match status" value="1"/>
</dbReference>
<dbReference type="GO" id="GO:0003677">
    <property type="term" value="F:DNA binding"/>
    <property type="evidence" value="ECO:0007669"/>
    <property type="project" value="UniProtKB-KW"/>
</dbReference>
<dbReference type="InterPro" id="IPR036390">
    <property type="entry name" value="WH_DNA-bd_sf"/>
</dbReference>
<protein>
    <submittedName>
        <fullName evidence="5">MarR family transcriptional regulator</fullName>
    </submittedName>
</protein>
<dbReference type="Gene3D" id="1.10.10.10">
    <property type="entry name" value="Winged helix-like DNA-binding domain superfamily/Winged helix DNA-binding domain"/>
    <property type="match status" value="1"/>
</dbReference>
<reference evidence="5" key="1">
    <citation type="submission" date="2021-08" db="EMBL/GenBank/DDBJ databases">
        <title>Hoeflea bacterium WL0058 sp. nov., isolated from the sediment.</title>
        <authorList>
            <person name="Wang L."/>
            <person name="Zhang D."/>
        </authorList>
    </citation>
    <scope>NUCLEOTIDE SEQUENCE</scope>
    <source>
        <strain evidence="5">WL0058</strain>
    </source>
</reference>
<evidence type="ECO:0000256" key="2">
    <source>
        <dbReference type="ARBA" id="ARBA00023125"/>
    </source>
</evidence>
<keyword evidence="1" id="KW-0805">Transcription regulation</keyword>
<dbReference type="GO" id="GO:0003700">
    <property type="term" value="F:DNA-binding transcription factor activity"/>
    <property type="evidence" value="ECO:0007669"/>
    <property type="project" value="InterPro"/>
</dbReference>
<sequence length="176" mass="19646">MPADELKSLQKALRRIIRTQDIHSRRIDRTVGLTLPQLVVLQCVRDLGEVTSRAISKEASLSPPTVVGILDKLELKGMIERYRSESDRRIVHTVLTERGRLALEHAPSPIGVSFDHAFLTIPAGRRSEIVKSFETVAELCETSVAEVHDQTNIQQDGGDIASVAIRPVNRLRSDRH</sequence>
<dbReference type="Proteomes" id="UP001196509">
    <property type="component" value="Unassembled WGS sequence"/>
</dbReference>
<dbReference type="PANTHER" id="PTHR42756">
    <property type="entry name" value="TRANSCRIPTIONAL REGULATOR, MARR"/>
    <property type="match status" value="1"/>
</dbReference>
<feature type="domain" description="HTH marR-type" evidence="4">
    <location>
        <begin position="6"/>
        <end position="138"/>
    </location>
</feature>
<dbReference type="SMART" id="SM00347">
    <property type="entry name" value="HTH_MARR"/>
    <property type="match status" value="1"/>
</dbReference>
<organism evidence="5 6">
    <name type="scientific">Flavimaribacter sediminis</name>
    <dbReference type="NCBI Taxonomy" id="2865987"/>
    <lineage>
        <taxon>Bacteria</taxon>
        <taxon>Pseudomonadati</taxon>
        <taxon>Pseudomonadota</taxon>
        <taxon>Alphaproteobacteria</taxon>
        <taxon>Hyphomicrobiales</taxon>
        <taxon>Rhizobiaceae</taxon>
        <taxon>Flavimaribacter</taxon>
    </lineage>
</organism>
<dbReference type="AlphaFoldDB" id="A0AAE3D031"/>
<name>A0AAE3D031_9HYPH</name>
<evidence type="ECO:0000256" key="3">
    <source>
        <dbReference type="ARBA" id="ARBA00023163"/>
    </source>
</evidence>
<dbReference type="RefSeq" id="WP_220227044.1">
    <property type="nucleotide sequence ID" value="NZ_JAICBX010000001.1"/>
</dbReference>
<evidence type="ECO:0000259" key="4">
    <source>
        <dbReference type="PROSITE" id="PS50995"/>
    </source>
</evidence>
<dbReference type="SUPFAM" id="SSF46785">
    <property type="entry name" value="Winged helix' DNA-binding domain"/>
    <property type="match status" value="1"/>
</dbReference>
<keyword evidence="2" id="KW-0238">DNA-binding</keyword>
<evidence type="ECO:0000313" key="6">
    <source>
        <dbReference type="Proteomes" id="UP001196509"/>
    </source>
</evidence>
<dbReference type="PROSITE" id="PS50995">
    <property type="entry name" value="HTH_MARR_2"/>
    <property type="match status" value="1"/>
</dbReference>
<keyword evidence="6" id="KW-1185">Reference proteome</keyword>
<dbReference type="InterPro" id="IPR000835">
    <property type="entry name" value="HTH_MarR-typ"/>
</dbReference>
<evidence type="ECO:0000256" key="1">
    <source>
        <dbReference type="ARBA" id="ARBA00023015"/>
    </source>
</evidence>
<dbReference type="PANTHER" id="PTHR42756:SF1">
    <property type="entry name" value="TRANSCRIPTIONAL REPRESSOR OF EMRAB OPERON"/>
    <property type="match status" value="1"/>
</dbReference>
<dbReference type="EMBL" id="JAICBX010000001">
    <property type="protein sequence ID" value="MBW8636353.1"/>
    <property type="molecule type" value="Genomic_DNA"/>
</dbReference>
<evidence type="ECO:0000313" key="5">
    <source>
        <dbReference type="EMBL" id="MBW8636353.1"/>
    </source>
</evidence>